<comment type="caution">
    <text evidence="1">The sequence shown here is derived from an EMBL/GenBank/DDBJ whole genome shotgun (WGS) entry which is preliminary data.</text>
</comment>
<dbReference type="RefSeq" id="WP_066498621.1">
    <property type="nucleotide sequence ID" value="NZ_LNCU01000007.1"/>
</dbReference>
<gene>
    <name evidence="1" type="ORF">AS156_25745</name>
</gene>
<reference evidence="1 2" key="1">
    <citation type="submission" date="2015-11" db="EMBL/GenBank/DDBJ databases">
        <title>Draft Genome Sequence of the Strain BR 10303 (Bradyrhizobium sp.) isolated from nodules of Centrolobium paraense.</title>
        <authorList>
            <person name="Zelli J.E."/>
            <person name="Simoes-Araujo J.L."/>
            <person name="Barauna A.C."/>
            <person name="Silva K."/>
        </authorList>
    </citation>
    <scope>NUCLEOTIDE SEQUENCE [LARGE SCALE GENOMIC DNA]</scope>
    <source>
        <strain evidence="1 2">BR 10303</strain>
    </source>
</reference>
<dbReference type="EMBL" id="LNCU01000007">
    <property type="protein sequence ID" value="KWV61123.1"/>
    <property type="molecule type" value="Genomic_DNA"/>
</dbReference>
<dbReference type="Proteomes" id="UP000057737">
    <property type="component" value="Unassembled WGS sequence"/>
</dbReference>
<proteinExistence type="predicted"/>
<accession>A0A109K5K9</accession>
<name>A0A109K5K9_9BRAD</name>
<protein>
    <submittedName>
        <fullName evidence="1">Uncharacterized protein</fullName>
    </submittedName>
</protein>
<keyword evidence="2" id="KW-1185">Reference proteome</keyword>
<organism evidence="1 2">
    <name type="scientific">Bradyrhizobium macuxiense</name>
    <dbReference type="NCBI Taxonomy" id="1755647"/>
    <lineage>
        <taxon>Bacteria</taxon>
        <taxon>Pseudomonadati</taxon>
        <taxon>Pseudomonadota</taxon>
        <taxon>Alphaproteobacteria</taxon>
        <taxon>Hyphomicrobiales</taxon>
        <taxon>Nitrobacteraceae</taxon>
        <taxon>Bradyrhizobium</taxon>
    </lineage>
</organism>
<evidence type="ECO:0000313" key="2">
    <source>
        <dbReference type="Proteomes" id="UP000057737"/>
    </source>
</evidence>
<dbReference type="AlphaFoldDB" id="A0A109K5K9"/>
<dbReference type="OrthoDB" id="9909888at2"/>
<evidence type="ECO:0000313" key="1">
    <source>
        <dbReference type="EMBL" id="KWV61123.1"/>
    </source>
</evidence>
<sequence length="169" mass="19695">MSKGPGRIGQLILSLIATEPHGAWCTTDICQLAYPGITRVEKKHRVAVARTLRTMKLPGTWMVLPTHGELSLYDGCDFDSRVTLQWRIDMRHHHRRYDLDQYKSSLPSWREADISKKVKSAQKWRDASPTERIDMQIEDQRFIMAMSRHHEPFLNRIAELEQEKLQLAS</sequence>